<gene>
    <name evidence="2" type="ORF">DFR60_10868</name>
</gene>
<dbReference type="GO" id="GO:0003964">
    <property type="term" value="F:RNA-directed DNA polymerase activity"/>
    <property type="evidence" value="ECO:0007669"/>
    <property type="project" value="UniProtKB-KW"/>
</dbReference>
<comment type="caution">
    <text evidence="2">The sequence shown here is derived from an EMBL/GenBank/DDBJ whole genome shotgun (WGS) entry which is preliminary data.</text>
</comment>
<accession>A0A2V3Y1Y7</accession>
<keyword evidence="2" id="KW-0695">RNA-directed DNA polymerase</keyword>
<dbReference type="NCBIfam" id="TIGR04416">
    <property type="entry name" value="group_II_RT_mat"/>
    <property type="match status" value="1"/>
</dbReference>
<dbReference type="GO" id="GO:0008270">
    <property type="term" value="F:zinc ion binding"/>
    <property type="evidence" value="ECO:0007669"/>
    <property type="project" value="InterPro"/>
</dbReference>
<dbReference type="InterPro" id="IPR003615">
    <property type="entry name" value="HNH_nuc"/>
</dbReference>
<dbReference type="PROSITE" id="PS50878">
    <property type="entry name" value="RT_POL"/>
    <property type="match status" value="1"/>
</dbReference>
<evidence type="ECO:0000313" key="3">
    <source>
        <dbReference type="Proteomes" id="UP000248057"/>
    </source>
</evidence>
<dbReference type="GO" id="GO:0003676">
    <property type="term" value="F:nucleic acid binding"/>
    <property type="evidence" value="ECO:0007669"/>
    <property type="project" value="InterPro"/>
</dbReference>
<dbReference type="InterPro" id="IPR000477">
    <property type="entry name" value="RT_dom"/>
</dbReference>
<dbReference type="InterPro" id="IPR002711">
    <property type="entry name" value="HNH"/>
</dbReference>
<dbReference type="SUPFAM" id="SSF56672">
    <property type="entry name" value="DNA/RNA polymerases"/>
    <property type="match status" value="1"/>
</dbReference>
<dbReference type="PANTHER" id="PTHR34047">
    <property type="entry name" value="NUCLEAR INTRON MATURASE 1, MITOCHONDRIAL-RELATED"/>
    <property type="match status" value="1"/>
</dbReference>
<organism evidence="2 3">
    <name type="scientific">Hungatella effluvii</name>
    <dbReference type="NCBI Taxonomy" id="1096246"/>
    <lineage>
        <taxon>Bacteria</taxon>
        <taxon>Bacillati</taxon>
        <taxon>Bacillota</taxon>
        <taxon>Clostridia</taxon>
        <taxon>Lachnospirales</taxon>
        <taxon>Lachnospiraceae</taxon>
        <taxon>Hungatella</taxon>
    </lineage>
</organism>
<protein>
    <submittedName>
        <fullName evidence="2">Group II intron reverse transcriptase/maturase</fullName>
    </submittedName>
</protein>
<reference evidence="2 3" key="1">
    <citation type="submission" date="2018-05" db="EMBL/GenBank/DDBJ databases">
        <title>Genomic Encyclopedia of Type Strains, Phase IV (KMG-IV): sequencing the most valuable type-strain genomes for metagenomic binning, comparative biology and taxonomic classification.</title>
        <authorList>
            <person name="Goeker M."/>
        </authorList>
    </citation>
    <scope>NUCLEOTIDE SEQUENCE [LARGE SCALE GENOMIC DNA]</scope>
    <source>
        <strain evidence="2 3">DSM 24995</strain>
    </source>
</reference>
<dbReference type="InterPro" id="IPR030931">
    <property type="entry name" value="Group_II_RT_mat"/>
</dbReference>
<name>A0A2V3Y1Y7_9FIRM</name>
<dbReference type="InterPro" id="IPR051083">
    <property type="entry name" value="GrpII_Intron_Splice-Mob/Def"/>
</dbReference>
<dbReference type="Pfam" id="PF01844">
    <property type="entry name" value="HNH"/>
    <property type="match status" value="1"/>
</dbReference>
<dbReference type="Proteomes" id="UP000248057">
    <property type="component" value="Unassembled WGS sequence"/>
</dbReference>
<dbReference type="GO" id="GO:0004519">
    <property type="term" value="F:endonuclease activity"/>
    <property type="evidence" value="ECO:0007669"/>
    <property type="project" value="InterPro"/>
</dbReference>
<keyword evidence="2" id="KW-0808">Transferase</keyword>
<evidence type="ECO:0000259" key="1">
    <source>
        <dbReference type="PROSITE" id="PS50878"/>
    </source>
</evidence>
<dbReference type="RefSeq" id="WP_110323803.1">
    <property type="nucleotide sequence ID" value="NZ_QJKD01000008.1"/>
</dbReference>
<feature type="domain" description="Reverse transcriptase" evidence="1">
    <location>
        <begin position="87"/>
        <end position="354"/>
    </location>
</feature>
<dbReference type="InterPro" id="IPR043502">
    <property type="entry name" value="DNA/RNA_pol_sf"/>
</dbReference>
<keyword evidence="3" id="KW-1185">Reference proteome</keyword>
<evidence type="ECO:0000313" key="2">
    <source>
        <dbReference type="EMBL" id="PXX51984.1"/>
    </source>
</evidence>
<dbReference type="AlphaFoldDB" id="A0A2V3Y1Y7"/>
<dbReference type="GeneID" id="86062475"/>
<dbReference type="PANTHER" id="PTHR34047:SF8">
    <property type="entry name" value="PROTEIN YKFC"/>
    <property type="match status" value="1"/>
</dbReference>
<dbReference type="Gene3D" id="1.10.30.50">
    <property type="match status" value="1"/>
</dbReference>
<dbReference type="Pfam" id="PF00078">
    <property type="entry name" value="RVT_1"/>
    <property type="match status" value="1"/>
</dbReference>
<dbReference type="EMBL" id="QJKD01000008">
    <property type="protein sequence ID" value="PXX51984.1"/>
    <property type="molecule type" value="Genomic_DNA"/>
</dbReference>
<proteinExistence type="predicted"/>
<dbReference type="SMART" id="SM00507">
    <property type="entry name" value="HNHc"/>
    <property type="match status" value="1"/>
</dbReference>
<keyword evidence="2" id="KW-0548">Nucleotidyltransferase</keyword>
<sequence length="621" mass="72504">MSISEKSKVNKKLRYAEYYDMQEIMDKLYSDSQQGKKFTNLMSLILTRENILLAYRNIKKNAGSHTIGTDGKTIKDIENREPDWLVEKVRNKLKFYKPSPVRRVEIPKPNGKLRPLGIPTIMDRLIQQCILQILEPICEAKFFERNNGFRPNRSAEQAIAQCYKMVQRQGLHYVVDIDIKGFFDNVNHHKLKKQLWNIGIQDKKLICIIQEMLKAPIVMPNGDIMYPDKGTPQGGILSPLLANVVLNEFDWWTASQWELFPTEHQYAEYVNSNGSIDQGAKYQSLKRYSNLKEMYIVRYADDFKIFCRNFNDAKKVFMASKLWLKDRLKLDINEEKSKVINLKKQYSEFLGFKIRATKKGKKYVIKSHMKDKAIKTECEKLKKIIKEIRCPKDGIGEYKTIQKYNSTVLGIHNYYQVTTHISADCNKIAFIINRVLRKTLGKRLKKEGSPEGFIKEKYGKSKQLRYVHETAIIPIGYIQTKQPRYKNRKINKYTPEGRAIMYEPLQLNMSILLKMMRTVEANRSIEYSDNRISRYCAQRGKCAITGKVMEYESIHCHHIKPRHLGGTDEYNNLIIIDKNIHILIHATNAETIRKYMELLKCDGKQLEKVNKMRTLAGNNAI</sequence>
<dbReference type="CDD" id="cd01651">
    <property type="entry name" value="RT_G2_intron"/>
    <property type="match status" value="1"/>
</dbReference>
<dbReference type="CDD" id="cd00085">
    <property type="entry name" value="HNHc"/>
    <property type="match status" value="1"/>
</dbReference>